<feature type="region of interest" description="Disordered" evidence="13">
    <location>
        <begin position="1"/>
        <end position="44"/>
    </location>
</feature>
<dbReference type="Pfam" id="PF01025">
    <property type="entry name" value="GrpE"/>
    <property type="match status" value="1"/>
</dbReference>
<reference evidence="14" key="2">
    <citation type="submission" date="2011-01" db="EMBL/GenBank/DDBJ databases">
        <title>The Non-contiguous Finished genome of Clostridium papyrosolvens.</title>
        <authorList>
            <person name="Lucas S."/>
            <person name="Copeland A."/>
            <person name="Lapidus A."/>
            <person name="Cheng J.-F."/>
            <person name="Goodwin L."/>
            <person name="Pitluck S."/>
            <person name="Misra M."/>
            <person name="Chertkov O."/>
            <person name="Detter J.C."/>
            <person name="Han C."/>
            <person name="Tapia R."/>
            <person name="Land M."/>
            <person name="Hauser L."/>
            <person name="Kyrpides N."/>
            <person name="Ivanova N."/>
            <person name="Pagani I."/>
            <person name="Mouttaki H."/>
            <person name="He Z."/>
            <person name="Zhou J."/>
            <person name="Hemme C.L."/>
            <person name="Woyke T."/>
        </authorList>
    </citation>
    <scope>NUCLEOTIDE SEQUENCE [LARGE SCALE GENOMIC DNA]</scope>
    <source>
        <strain evidence="14">DSM 2782</strain>
    </source>
</reference>
<dbReference type="GO" id="GO:0051082">
    <property type="term" value="F:unfolded protein binding"/>
    <property type="evidence" value="ECO:0007669"/>
    <property type="project" value="TreeGrafter"/>
</dbReference>
<gene>
    <name evidence="10" type="primary">grpE</name>
    <name evidence="14" type="ORF">Cpap_3097</name>
</gene>
<dbReference type="GO" id="GO:0051087">
    <property type="term" value="F:protein-folding chaperone binding"/>
    <property type="evidence" value="ECO:0007669"/>
    <property type="project" value="InterPro"/>
</dbReference>
<dbReference type="AlphaFoldDB" id="F1T9T2"/>
<evidence type="ECO:0000256" key="11">
    <source>
        <dbReference type="RuleBase" id="RU000639"/>
    </source>
</evidence>
<dbReference type="FunFam" id="2.30.22.10:FF:000001">
    <property type="entry name" value="Protein GrpE"/>
    <property type="match status" value="1"/>
</dbReference>
<comment type="function">
    <text evidence="7 10 11">Participates actively in the response to hyperosmotic and heat shock by preventing the aggregation of stress-denatured proteins, in association with DnaK and GrpE. It is the nucleotide exchange factor for DnaK and may function as a thermosensor. Unfolded proteins bind initially to DnaJ; upon interaction with the DnaJ-bound protein, DnaK hydrolyzes its bound ATP, resulting in the formation of a stable complex. GrpE releases ADP from DnaK; ATP binding to DnaK triggers the release of the substrate protein, thus completing the reaction cycle. Several rounds of ATP-dependent interactions between DnaJ, DnaK and GrpE are required for fully efficient folding.</text>
</comment>
<comment type="caution">
    <text evidence="14">The sequence shown here is derived from an EMBL/GenBank/DDBJ whole genome shotgun (WGS) entry which is preliminary data.</text>
</comment>
<dbReference type="PANTHER" id="PTHR21237:SF23">
    <property type="entry name" value="GRPE PROTEIN HOMOLOG, MITOCHONDRIAL"/>
    <property type="match status" value="1"/>
</dbReference>
<organism evidence="14 15">
    <name type="scientific">Ruminiclostridium papyrosolvens DSM 2782</name>
    <dbReference type="NCBI Taxonomy" id="588581"/>
    <lineage>
        <taxon>Bacteria</taxon>
        <taxon>Bacillati</taxon>
        <taxon>Bacillota</taxon>
        <taxon>Clostridia</taxon>
        <taxon>Eubacteriales</taxon>
        <taxon>Oscillospiraceae</taxon>
        <taxon>Ruminiclostridium</taxon>
    </lineage>
</organism>
<dbReference type="PROSITE" id="PS01071">
    <property type="entry name" value="GRPE"/>
    <property type="match status" value="1"/>
</dbReference>
<accession>F1T9T2</accession>
<dbReference type="EMBL" id="ACXX02000003">
    <property type="protein sequence ID" value="EGD48674.1"/>
    <property type="molecule type" value="Genomic_DNA"/>
</dbReference>
<dbReference type="Gene3D" id="3.90.20.20">
    <property type="match status" value="1"/>
</dbReference>
<evidence type="ECO:0000256" key="9">
    <source>
        <dbReference type="ARBA" id="ARBA00076414"/>
    </source>
</evidence>
<protein>
    <recommendedName>
        <fullName evidence="8 10">Protein GrpE</fullName>
    </recommendedName>
    <alternativeName>
        <fullName evidence="9 10">HSP-70 cofactor</fullName>
    </alternativeName>
</protein>
<evidence type="ECO:0000313" key="15">
    <source>
        <dbReference type="Proteomes" id="UP000003860"/>
    </source>
</evidence>
<sequence>MKKEKHPKDEKQNTKEMNSEEINKGVENPEISETSDVKEDEAVNTEIEDLKAKLEEKSKQCEEFKNMVQRTAAEFDNYKKRTIKEKEALSLDIAIDTVDSFLPVVDNLERALKAAENMENNPLKEGVEMVMRQLKDCLDKLGVEAIEAVNNSFDPELHNAVMHVTDDEIGENIVVEEFQKGYTMKGKVIRHSMVKVVN</sequence>
<evidence type="ECO:0000256" key="8">
    <source>
        <dbReference type="ARBA" id="ARBA00072274"/>
    </source>
</evidence>
<keyword evidence="5 10" id="KW-0346">Stress response</keyword>
<dbReference type="InterPro" id="IPR000740">
    <property type="entry name" value="GrpE"/>
</dbReference>
<evidence type="ECO:0000256" key="7">
    <source>
        <dbReference type="ARBA" id="ARBA00053401"/>
    </source>
</evidence>
<keyword evidence="4 10" id="KW-0963">Cytoplasm</keyword>
<evidence type="ECO:0000256" key="6">
    <source>
        <dbReference type="ARBA" id="ARBA00023186"/>
    </source>
</evidence>
<evidence type="ECO:0000256" key="5">
    <source>
        <dbReference type="ARBA" id="ARBA00023016"/>
    </source>
</evidence>
<keyword evidence="6 10" id="KW-0143">Chaperone</keyword>
<evidence type="ECO:0000256" key="4">
    <source>
        <dbReference type="ARBA" id="ARBA00022490"/>
    </source>
</evidence>
<dbReference type="STRING" id="588581.Cpap_3097"/>
<evidence type="ECO:0000256" key="10">
    <source>
        <dbReference type="HAMAP-Rule" id="MF_01151"/>
    </source>
</evidence>
<dbReference type="Gene3D" id="2.30.22.10">
    <property type="entry name" value="Head domain of nucleotide exchange factor GrpE"/>
    <property type="match status" value="1"/>
</dbReference>
<dbReference type="PANTHER" id="PTHR21237">
    <property type="entry name" value="GRPE PROTEIN"/>
    <property type="match status" value="1"/>
</dbReference>
<dbReference type="GO" id="GO:0006457">
    <property type="term" value="P:protein folding"/>
    <property type="evidence" value="ECO:0007669"/>
    <property type="project" value="InterPro"/>
</dbReference>
<dbReference type="PRINTS" id="PR00773">
    <property type="entry name" value="GRPEPROTEIN"/>
</dbReference>
<evidence type="ECO:0000256" key="13">
    <source>
        <dbReference type="SAM" id="MobiDB-lite"/>
    </source>
</evidence>
<dbReference type="GO" id="GO:0042803">
    <property type="term" value="F:protein homodimerization activity"/>
    <property type="evidence" value="ECO:0007669"/>
    <property type="project" value="InterPro"/>
</dbReference>
<evidence type="ECO:0000256" key="3">
    <source>
        <dbReference type="ARBA" id="ARBA00011738"/>
    </source>
</evidence>
<dbReference type="CDD" id="cd00446">
    <property type="entry name" value="GrpE"/>
    <property type="match status" value="1"/>
</dbReference>
<dbReference type="GO" id="GO:0000774">
    <property type="term" value="F:adenyl-nucleotide exchange factor activity"/>
    <property type="evidence" value="ECO:0007669"/>
    <property type="project" value="InterPro"/>
</dbReference>
<dbReference type="eggNOG" id="COG0576">
    <property type="taxonomic scope" value="Bacteria"/>
</dbReference>
<name>F1T9T2_9FIRM</name>
<dbReference type="RefSeq" id="WP_004617878.1">
    <property type="nucleotide sequence ID" value="NZ_ACXX02000003.1"/>
</dbReference>
<reference evidence="14" key="1">
    <citation type="submission" date="2009-07" db="EMBL/GenBank/DDBJ databases">
        <authorList>
            <consortium name="US DOE Joint Genome Institute (JGI-PGF)"/>
            <person name="Lucas S."/>
            <person name="Copeland A."/>
            <person name="Lapidus A."/>
            <person name="Glavina del Rio T."/>
            <person name="Tice H."/>
            <person name="Bruce D."/>
            <person name="Goodwin L."/>
            <person name="Pitluck S."/>
            <person name="Larimer F."/>
            <person name="Land M.L."/>
            <person name="Mouttaki H."/>
            <person name="He Z."/>
            <person name="Zhou J."/>
            <person name="Hemme C.L."/>
        </authorList>
    </citation>
    <scope>NUCLEOTIDE SEQUENCE</scope>
    <source>
        <strain evidence="14">DSM 2782</strain>
    </source>
</reference>
<keyword evidence="15" id="KW-1185">Reference proteome</keyword>
<evidence type="ECO:0000256" key="2">
    <source>
        <dbReference type="ARBA" id="ARBA00009054"/>
    </source>
</evidence>
<dbReference type="SUPFAM" id="SSF51064">
    <property type="entry name" value="Head domain of nucleotide exchange factor GrpE"/>
    <property type="match status" value="1"/>
</dbReference>
<comment type="similarity">
    <text evidence="2 10 12">Belongs to the GrpE family.</text>
</comment>
<evidence type="ECO:0000256" key="1">
    <source>
        <dbReference type="ARBA" id="ARBA00004496"/>
    </source>
</evidence>
<proteinExistence type="inferred from homology"/>
<dbReference type="NCBIfam" id="NF010738">
    <property type="entry name" value="PRK14140.1"/>
    <property type="match status" value="1"/>
</dbReference>
<dbReference type="GO" id="GO:0005737">
    <property type="term" value="C:cytoplasm"/>
    <property type="evidence" value="ECO:0007669"/>
    <property type="project" value="UniProtKB-SubCell"/>
</dbReference>
<evidence type="ECO:0000256" key="12">
    <source>
        <dbReference type="RuleBase" id="RU004478"/>
    </source>
</evidence>
<feature type="compositionally biased region" description="Basic and acidic residues" evidence="13">
    <location>
        <begin position="1"/>
        <end position="24"/>
    </location>
</feature>
<dbReference type="OrthoDB" id="9812586at2"/>
<dbReference type="Proteomes" id="UP000003860">
    <property type="component" value="Unassembled WGS sequence"/>
</dbReference>
<dbReference type="HAMAP" id="MF_01151">
    <property type="entry name" value="GrpE"/>
    <property type="match status" value="1"/>
</dbReference>
<dbReference type="InterPro" id="IPR009012">
    <property type="entry name" value="GrpE_head"/>
</dbReference>
<evidence type="ECO:0000313" key="14">
    <source>
        <dbReference type="EMBL" id="EGD48674.1"/>
    </source>
</evidence>
<comment type="subcellular location">
    <subcellularLocation>
        <location evidence="1 10">Cytoplasm</location>
    </subcellularLocation>
</comment>
<comment type="subunit">
    <text evidence="3 10">Homodimer.</text>
</comment>
<dbReference type="SUPFAM" id="SSF58014">
    <property type="entry name" value="Coiled-coil domain of nucleotide exchange factor GrpE"/>
    <property type="match status" value="1"/>
</dbReference>
<dbReference type="InterPro" id="IPR013805">
    <property type="entry name" value="GrpE_CC"/>
</dbReference>